<feature type="compositionally biased region" description="Pro residues" evidence="1">
    <location>
        <begin position="136"/>
        <end position="150"/>
    </location>
</feature>
<evidence type="ECO:0000313" key="3">
    <source>
        <dbReference type="Proteomes" id="UP001221757"/>
    </source>
</evidence>
<proteinExistence type="predicted"/>
<dbReference type="AlphaFoldDB" id="A0AAD7D8V0"/>
<keyword evidence="3" id="KW-1185">Reference proteome</keyword>
<gene>
    <name evidence="2" type="ORF">B0H17DRAFT_44304</name>
</gene>
<feature type="compositionally biased region" description="Low complexity" evidence="1">
    <location>
        <begin position="1"/>
        <end position="13"/>
    </location>
</feature>
<organism evidence="2 3">
    <name type="scientific">Mycena rosella</name>
    <name type="common">Pink bonnet</name>
    <name type="synonym">Agaricus rosellus</name>
    <dbReference type="NCBI Taxonomy" id="1033263"/>
    <lineage>
        <taxon>Eukaryota</taxon>
        <taxon>Fungi</taxon>
        <taxon>Dikarya</taxon>
        <taxon>Basidiomycota</taxon>
        <taxon>Agaricomycotina</taxon>
        <taxon>Agaricomycetes</taxon>
        <taxon>Agaricomycetidae</taxon>
        <taxon>Agaricales</taxon>
        <taxon>Marasmiineae</taxon>
        <taxon>Mycenaceae</taxon>
        <taxon>Mycena</taxon>
    </lineage>
</organism>
<dbReference type="EMBL" id="JARKIE010000111">
    <property type="protein sequence ID" value="KAJ7683134.1"/>
    <property type="molecule type" value="Genomic_DNA"/>
</dbReference>
<dbReference type="Proteomes" id="UP001221757">
    <property type="component" value="Unassembled WGS sequence"/>
</dbReference>
<reference evidence="2" key="1">
    <citation type="submission" date="2023-03" db="EMBL/GenBank/DDBJ databases">
        <title>Massive genome expansion in bonnet fungi (Mycena s.s.) driven by repeated elements and novel gene families across ecological guilds.</title>
        <authorList>
            <consortium name="Lawrence Berkeley National Laboratory"/>
            <person name="Harder C.B."/>
            <person name="Miyauchi S."/>
            <person name="Viragh M."/>
            <person name="Kuo A."/>
            <person name="Thoen E."/>
            <person name="Andreopoulos B."/>
            <person name="Lu D."/>
            <person name="Skrede I."/>
            <person name="Drula E."/>
            <person name="Henrissat B."/>
            <person name="Morin E."/>
            <person name="Kohler A."/>
            <person name="Barry K."/>
            <person name="LaButti K."/>
            <person name="Morin E."/>
            <person name="Salamov A."/>
            <person name="Lipzen A."/>
            <person name="Mereny Z."/>
            <person name="Hegedus B."/>
            <person name="Baldrian P."/>
            <person name="Stursova M."/>
            <person name="Weitz H."/>
            <person name="Taylor A."/>
            <person name="Grigoriev I.V."/>
            <person name="Nagy L.G."/>
            <person name="Martin F."/>
            <person name="Kauserud H."/>
        </authorList>
    </citation>
    <scope>NUCLEOTIDE SEQUENCE</scope>
    <source>
        <strain evidence="2">CBHHK067</strain>
    </source>
</reference>
<sequence length="159" mass="16843">MVRSSSRSSPRMRSGGRKPAGMPGATPPEAISVYSAPRDFSLLSSPADINDQGTWRKLCGLPWPSAIPASSKGVLSSGAHSPPYRGQARCRPQAWSQGQAGYPQTRPRQAPSRPPEPQVTSLRRAARCRGLSAPAYAPPAPVPVPMPVPSLPLQNVTNT</sequence>
<accession>A0AAD7D8V0</accession>
<evidence type="ECO:0000256" key="1">
    <source>
        <dbReference type="SAM" id="MobiDB-lite"/>
    </source>
</evidence>
<feature type="region of interest" description="Disordered" evidence="1">
    <location>
        <begin position="1"/>
        <end position="32"/>
    </location>
</feature>
<protein>
    <submittedName>
        <fullName evidence="2">Uncharacterized protein</fullName>
    </submittedName>
</protein>
<evidence type="ECO:0000313" key="2">
    <source>
        <dbReference type="EMBL" id="KAJ7683134.1"/>
    </source>
</evidence>
<comment type="caution">
    <text evidence="2">The sequence shown here is derived from an EMBL/GenBank/DDBJ whole genome shotgun (WGS) entry which is preliminary data.</text>
</comment>
<feature type="region of interest" description="Disordered" evidence="1">
    <location>
        <begin position="70"/>
        <end position="159"/>
    </location>
</feature>
<name>A0AAD7D8V0_MYCRO</name>